<evidence type="ECO:0000313" key="2">
    <source>
        <dbReference type="Proteomes" id="UP001264340"/>
    </source>
</evidence>
<reference evidence="1 2" key="1">
    <citation type="submission" date="2023-07" db="EMBL/GenBank/DDBJ databases">
        <title>Sorghum-associated microbial communities from plants grown in Nebraska, USA.</title>
        <authorList>
            <person name="Schachtman D."/>
        </authorList>
    </citation>
    <scope>NUCLEOTIDE SEQUENCE [LARGE SCALE GENOMIC DNA]</scope>
    <source>
        <strain evidence="1 2">DS1316</strain>
    </source>
</reference>
<gene>
    <name evidence="1" type="ORF">J2804_005637</name>
</gene>
<evidence type="ECO:0008006" key="3">
    <source>
        <dbReference type="Google" id="ProtNLM"/>
    </source>
</evidence>
<name>A0ABU1LZT8_9BURK</name>
<proteinExistence type="predicted"/>
<dbReference type="EMBL" id="JAVDRP010000016">
    <property type="protein sequence ID" value="MDR6412202.1"/>
    <property type="molecule type" value="Genomic_DNA"/>
</dbReference>
<accession>A0ABU1LZT8</accession>
<dbReference type="Proteomes" id="UP001264340">
    <property type="component" value="Unassembled WGS sequence"/>
</dbReference>
<dbReference type="RefSeq" id="WP_310125972.1">
    <property type="nucleotide sequence ID" value="NZ_JAVDRP010000016.1"/>
</dbReference>
<dbReference type="Pfam" id="PF10053">
    <property type="entry name" value="DUF2290"/>
    <property type="match status" value="1"/>
</dbReference>
<protein>
    <recommendedName>
        <fullName evidence="3">DUF2290 domain-containing protein</fullName>
    </recommendedName>
</protein>
<organism evidence="1 2">
    <name type="scientific">Paraburkholderia terricola</name>
    <dbReference type="NCBI Taxonomy" id="169427"/>
    <lineage>
        <taxon>Bacteria</taxon>
        <taxon>Pseudomonadati</taxon>
        <taxon>Pseudomonadota</taxon>
        <taxon>Betaproteobacteria</taxon>
        <taxon>Burkholderiales</taxon>
        <taxon>Burkholderiaceae</taxon>
        <taxon>Paraburkholderia</taxon>
    </lineage>
</organism>
<sequence length="223" mass="24991">MSTPDVLKRQLDALVGHLVEIGLANDQNFAVRRTLGEGRSEITFAGAEHLALALKDSQYSEVYGALLAERAYNVLMPDGAMLQMTYLFDAGGLQRHRLAFLPSPSLAQFQNNPEVYLEDAIYADVVAKSIVPFPVRFDFDCREHVYTELHHAKSHMSLGQYKNCRIPVTAPLTPAHFIDFVLRHFYHTAFVEYAGDLPKFDDAFPMSATDLERSIVHIAAPSH</sequence>
<comment type="caution">
    <text evidence="1">The sequence shown here is derived from an EMBL/GenBank/DDBJ whole genome shotgun (WGS) entry which is preliminary data.</text>
</comment>
<evidence type="ECO:0000313" key="1">
    <source>
        <dbReference type="EMBL" id="MDR6412202.1"/>
    </source>
</evidence>
<keyword evidence="2" id="KW-1185">Reference proteome</keyword>
<dbReference type="InterPro" id="IPR018742">
    <property type="entry name" value="DUF2290"/>
</dbReference>